<dbReference type="OrthoDB" id="3945550at2759"/>
<dbReference type="GeneID" id="68286570"/>
<dbReference type="AlphaFoldDB" id="A0A9P3C9Y3"/>
<gene>
    <name evidence="1" type="ORF">CKM354_000099500</name>
</gene>
<dbReference type="Gene3D" id="3.80.10.10">
    <property type="entry name" value="Ribonuclease Inhibitor"/>
    <property type="match status" value="1"/>
</dbReference>
<dbReference type="SUPFAM" id="SSF52047">
    <property type="entry name" value="RNI-like"/>
    <property type="match status" value="1"/>
</dbReference>
<dbReference type="RefSeq" id="XP_044652038.1">
    <property type="nucleotide sequence ID" value="XM_044796103.1"/>
</dbReference>
<evidence type="ECO:0000313" key="1">
    <source>
        <dbReference type="EMBL" id="GIZ37551.1"/>
    </source>
</evidence>
<dbReference type="Proteomes" id="UP000825890">
    <property type="component" value="Unassembled WGS sequence"/>
</dbReference>
<accession>A0A9P3C9Y3</accession>
<evidence type="ECO:0000313" key="2">
    <source>
        <dbReference type="Proteomes" id="UP000825890"/>
    </source>
</evidence>
<dbReference type="EMBL" id="BOLY01000001">
    <property type="protein sequence ID" value="GIZ37551.1"/>
    <property type="molecule type" value="Genomic_DNA"/>
</dbReference>
<dbReference type="InterPro" id="IPR032675">
    <property type="entry name" value="LRR_dom_sf"/>
</dbReference>
<keyword evidence="2" id="KW-1185">Reference proteome</keyword>
<comment type="caution">
    <text evidence="1">The sequence shown here is derived from an EMBL/GenBank/DDBJ whole genome shotgun (WGS) entry which is preliminary data.</text>
</comment>
<organism evidence="1 2">
    <name type="scientific">Cercospora kikuchii</name>
    <dbReference type="NCBI Taxonomy" id="84275"/>
    <lineage>
        <taxon>Eukaryota</taxon>
        <taxon>Fungi</taxon>
        <taxon>Dikarya</taxon>
        <taxon>Ascomycota</taxon>
        <taxon>Pezizomycotina</taxon>
        <taxon>Dothideomycetes</taxon>
        <taxon>Dothideomycetidae</taxon>
        <taxon>Mycosphaerellales</taxon>
        <taxon>Mycosphaerellaceae</taxon>
        <taxon>Cercospora</taxon>
    </lineage>
</organism>
<name>A0A9P3C9Y3_9PEZI</name>
<reference evidence="1 2" key="1">
    <citation type="submission" date="2021-01" db="EMBL/GenBank/DDBJ databases">
        <title>Cercospora kikuchii MAFF 305040 whole genome shotgun sequence.</title>
        <authorList>
            <person name="Kashiwa T."/>
            <person name="Suzuki T."/>
        </authorList>
    </citation>
    <scope>NUCLEOTIDE SEQUENCE [LARGE SCALE GENOMIC DNA]</scope>
    <source>
        <strain evidence="1 2">MAFF 305040</strain>
    </source>
</reference>
<sequence>MVAHISQLTERLKRLHCLIHVRTLRLFGDPRWDEYGFDEYGDHLRGKWEHPPYSGDDEDCRLDPPDNIGPGVRLLSQLISLLPGLKDCVYAWDLPIPHDLFQALEARRCRLHFELFQLPDLLRLPHERDKVTGPLDVRLATSPLLHTVRVNAYDEYHSGGYFNFHLEGLLDMVKGLAPSLRQVSLLRREPENYSTSGKTRWEWQGTELGTLASGLASQGSLTCLELAGNRSTALKEMQAWHEATDFSTLEELKLHEPVGPATLAWMVDCCDLSSLRHLILHLHGSDARCQATLNLFANIGLLTQLKLVACIDQSLLSAILKRHGPTLRDLVVVPEETSDIDNAFAAKLIANHCPMLERLTVPICRRQGSVEEIAVYQAFSRLTRLEELHVLMEFVLAGSHAADLNTAIKNALINHAIDPYLAVSIFGTIGNGPLRTAFYELWPKQEGRHWTQTWHSFPLAI</sequence>
<protein>
    <submittedName>
        <fullName evidence="1">Uncharacterized protein</fullName>
    </submittedName>
</protein>
<proteinExistence type="predicted"/>